<evidence type="ECO:0000256" key="9">
    <source>
        <dbReference type="ARBA" id="ARBA00025302"/>
    </source>
</evidence>
<sequence length="201" mass="21190">MANGDSISIEVQDAKAAAKLEKVPMLAHPKNENKGWKKGIAITDFVLRLGALAAALGAAATMGMSDETLPFFTQFFQFEASYDDMPAFMFFVIAMALVGGYLVLSLPFSIVTIVRPHAVGPRLLLIITDTLALTLSASSGASATAIVYLAHNGNASANWLAVCDQFTDFCQGVSGAVVSSFVSVALLVILVILSACAIRRN</sequence>
<evidence type="ECO:0000256" key="2">
    <source>
        <dbReference type="ARBA" id="ARBA00007651"/>
    </source>
</evidence>
<evidence type="ECO:0000313" key="12">
    <source>
        <dbReference type="EMBL" id="KAF4395169.1"/>
    </source>
</evidence>
<organism evidence="12 13">
    <name type="scientific">Cannabis sativa</name>
    <name type="common">Hemp</name>
    <name type="synonym">Marijuana</name>
    <dbReference type="NCBI Taxonomy" id="3483"/>
    <lineage>
        <taxon>Eukaryota</taxon>
        <taxon>Viridiplantae</taxon>
        <taxon>Streptophyta</taxon>
        <taxon>Embryophyta</taxon>
        <taxon>Tracheophyta</taxon>
        <taxon>Spermatophyta</taxon>
        <taxon>Magnoliopsida</taxon>
        <taxon>eudicotyledons</taxon>
        <taxon>Gunneridae</taxon>
        <taxon>Pentapetalae</taxon>
        <taxon>rosids</taxon>
        <taxon>fabids</taxon>
        <taxon>Rosales</taxon>
        <taxon>Cannabaceae</taxon>
        <taxon>Cannabis</taxon>
    </lineage>
</organism>
<protein>
    <recommendedName>
        <fullName evidence="10">CASP-like protein</fullName>
    </recommendedName>
</protein>
<evidence type="ECO:0000256" key="6">
    <source>
        <dbReference type="ARBA" id="ARBA00022989"/>
    </source>
</evidence>
<dbReference type="NCBIfam" id="TIGR01569">
    <property type="entry name" value="A_tha_TIGR01569"/>
    <property type="match status" value="1"/>
</dbReference>
<comment type="caution">
    <text evidence="12">The sequence shown here is derived from an EMBL/GenBank/DDBJ whole genome shotgun (WGS) entry which is preliminary data.</text>
</comment>
<dbReference type="GO" id="GO:0005886">
    <property type="term" value="C:plasma membrane"/>
    <property type="evidence" value="ECO:0007669"/>
    <property type="project" value="UniProtKB-SubCell"/>
</dbReference>
<comment type="subcellular location">
    <subcellularLocation>
        <location evidence="1 10">Cell membrane</location>
        <topology evidence="1 10">Multi-pass membrane protein</topology>
    </subcellularLocation>
</comment>
<feature type="domain" description="Casparian strip membrane protein" evidence="11">
    <location>
        <begin position="38"/>
        <end position="185"/>
    </location>
</feature>
<dbReference type="InterPro" id="IPR006459">
    <property type="entry name" value="CASP/CASPL"/>
</dbReference>
<comment type="function">
    <text evidence="9">Regulates membrane-cell wall junctions and localized cell wall deposition. Required for establishment of the Casparian strip membrane domain (CSD) and the subsequent formation of Casparian strips, a cell wall modification of the root endodermis that determines an apoplastic barrier between the intraorganismal apoplasm and the extraorganismal apoplasm and prevents lateral diffusion.</text>
</comment>
<gene>
    <name evidence="12" type="ORF">F8388_001556</name>
</gene>
<keyword evidence="8" id="KW-0961">Cell wall biogenesis/degradation</keyword>
<evidence type="ECO:0000256" key="7">
    <source>
        <dbReference type="ARBA" id="ARBA00023136"/>
    </source>
</evidence>
<name>A0A7J6HKL6_CANSA</name>
<dbReference type="GO" id="GO:0071555">
    <property type="term" value="P:cell wall organization"/>
    <property type="evidence" value="ECO:0007669"/>
    <property type="project" value="UniProtKB-KW"/>
</dbReference>
<feature type="transmembrane region" description="Helical" evidence="10">
    <location>
        <begin position="123"/>
        <end position="150"/>
    </location>
</feature>
<evidence type="ECO:0000259" key="11">
    <source>
        <dbReference type="Pfam" id="PF04535"/>
    </source>
</evidence>
<dbReference type="PANTHER" id="PTHR36488">
    <property type="entry name" value="CASP-LIKE PROTEIN 1U1"/>
    <property type="match status" value="1"/>
</dbReference>
<dbReference type="EMBL" id="JAATIP010000007">
    <property type="protein sequence ID" value="KAF4395169.1"/>
    <property type="molecule type" value="Genomic_DNA"/>
</dbReference>
<keyword evidence="6 10" id="KW-1133">Transmembrane helix</keyword>
<evidence type="ECO:0000256" key="5">
    <source>
        <dbReference type="ARBA" id="ARBA00022692"/>
    </source>
</evidence>
<reference evidence="12 13" key="1">
    <citation type="journal article" date="2020" name="bioRxiv">
        <title>Sequence and annotation of 42 cannabis genomes reveals extensive copy number variation in cannabinoid synthesis and pathogen resistance genes.</title>
        <authorList>
            <person name="Mckernan K.J."/>
            <person name="Helbert Y."/>
            <person name="Kane L.T."/>
            <person name="Ebling H."/>
            <person name="Zhang L."/>
            <person name="Liu B."/>
            <person name="Eaton Z."/>
            <person name="Mclaughlin S."/>
            <person name="Kingan S."/>
            <person name="Baybayan P."/>
            <person name="Concepcion G."/>
            <person name="Jordan M."/>
            <person name="Riva A."/>
            <person name="Barbazuk W."/>
            <person name="Harkins T."/>
        </authorList>
    </citation>
    <scope>NUCLEOTIDE SEQUENCE [LARGE SCALE GENOMIC DNA]</scope>
    <source>
        <strain evidence="13">cv. Jamaican Lion 4</strain>
        <tissue evidence="12">Leaf</tissue>
    </source>
</reference>
<feature type="transmembrane region" description="Helical" evidence="10">
    <location>
        <begin position="176"/>
        <end position="198"/>
    </location>
</feature>
<feature type="transmembrane region" description="Helical" evidence="10">
    <location>
        <begin position="45"/>
        <end position="65"/>
    </location>
</feature>
<dbReference type="PANTHER" id="PTHR36488:SF11">
    <property type="entry name" value="CASP-LIKE PROTEIN"/>
    <property type="match status" value="1"/>
</dbReference>
<dbReference type="Pfam" id="PF04535">
    <property type="entry name" value="CASP_dom"/>
    <property type="match status" value="1"/>
</dbReference>
<evidence type="ECO:0000256" key="8">
    <source>
        <dbReference type="ARBA" id="ARBA00023316"/>
    </source>
</evidence>
<dbReference type="AlphaFoldDB" id="A0A7J6HKL6"/>
<evidence type="ECO:0000256" key="3">
    <source>
        <dbReference type="ARBA" id="ARBA00011489"/>
    </source>
</evidence>
<dbReference type="InterPro" id="IPR044173">
    <property type="entry name" value="CASPL"/>
</dbReference>
<comment type="similarity">
    <text evidence="2 10">Belongs to the Casparian strip membrane proteins (CASP) family.</text>
</comment>
<evidence type="ECO:0000256" key="4">
    <source>
        <dbReference type="ARBA" id="ARBA00022475"/>
    </source>
</evidence>
<dbReference type="InterPro" id="IPR006702">
    <property type="entry name" value="CASP_dom"/>
</dbReference>
<keyword evidence="5 10" id="KW-0812">Transmembrane</keyword>
<evidence type="ECO:0000256" key="1">
    <source>
        <dbReference type="ARBA" id="ARBA00004651"/>
    </source>
</evidence>
<feature type="transmembrane region" description="Helical" evidence="10">
    <location>
        <begin position="85"/>
        <end position="111"/>
    </location>
</feature>
<dbReference type="Proteomes" id="UP000525078">
    <property type="component" value="Unassembled WGS sequence"/>
</dbReference>
<keyword evidence="4 10" id="KW-1003">Cell membrane</keyword>
<evidence type="ECO:0000256" key="10">
    <source>
        <dbReference type="RuleBase" id="RU361233"/>
    </source>
</evidence>
<accession>A0A7J6HKL6</accession>
<keyword evidence="7 10" id="KW-0472">Membrane</keyword>
<proteinExistence type="inferred from homology"/>
<comment type="subunit">
    <text evidence="3 10">Homodimer and heterodimers.</text>
</comment>
<evidence type="ECO:0000313" key="13">
    <source>
        <dbReference type="Proteomes" id="UP000525078"/>
    </source>
</evidence>